<name>A0ABQ7GSS6_DUNSA</name>
<evidence type="ECO:0000259" key="2">
    <source>
        <dbReference type="PROSITE" id="PS51670"/>
    </source>
</evidence>
<feature type="compositionally biased region" description="Low complexity" evidence="1">
    <location>
        <begin position="342"/>
        <end position="379"/>
    </location>
</feature>
<feature type="region of interest" description="Disordered" evidence="1">
    <location>
        <begin position="123"/>
        <end position="187"/>
    </location>
</feature>
<comment type="caution">
    <text evidence="3">The sequence shown here is derived from an EMBL/GenBank/DDBJ whole genome shotgun (WGS) entry which is preliminary data.</text>
</comment>
<feature type="region of interest" description="Disordered" evidence="1">
    <location>
        <begin position="224"/>
        <end position="255"/>
    </location>
</feature>
<feature type="compositionally biased region" description="Polar residues" evidence="1">
    <location>
        <begin position="73"/>
        <end position="87"/>
    </location>
</feature>
<feature type="domain" description="ShKT" evidence="2">
    <location>
        <begin position="465"/>
        <end position="499"/>
    </location>
</feature>
<dbReference type="InterPro" id="IPR003582">
    <property type="entry name" value="ShKT_dom"/>
</dbReference>
<gene>
    <name evidence="3" type="ORF">DUNSADRAFT_4034</name>
</gene>
<feature type="compositionally biased region" description="Basic and acidic residues" evidence="1">
    <location>
        <begin position="577"/>
        <end position="609"/>
    </location>
</feature>
<feature type="compositionally biased region" description="Polar residues" evidence="1">
    <location>
        <begin position="775"/>
        <end position="784"/>
    </location>
</feature>
<evidence type="ECO:0000313" key="4">
    <source>
        <dbReference type="Proteomes" id="UP000815325"/>
    </source>
</evidence>
<keyword evidence="4" id="KW-1185">Reference proteome</keyword>
<organism evidence="3 4">
    <name type="scientific">Dunaliella salina</name>
    <name type="common">Green alga</name>
    <name type="synonym">Protococcus salinus</name>
    <dbReference type="NCBI Taxonomy" id="3046"/>
    <lineage>
        <taxon>Eukaryota</taxon>
        <taxon>Viridiplantae</taxon>
        <taxon>Chlorophyta</taxon>
        <taxon>core chlorophytes</taxon>
        <taxon>Chlorophyceae</taxon>
        <taxon>CS clade</taxon>
        <taxon>Chlamydomonadales</taxon>
        <taxon>Dunaliellaceae</taxon>
        <taxon>Dunaliella</taxon>
    </lineage>
</organism>
<feature type="region of interest" description="Disordered" evidence="1">
    <location>
        <begin position="564"/>
        <end position="648"/>
    </location>
</feature>
<feature type="compositionally biased region" description="Basic and acidic residues" evidence="1">
    <location>
        <begin position="305"/>
        <end position="323"/>
    </location>
</feature>
<dbReference type="PROSITE" id="PS51670">
    <property type="entry name" value="SHKT"/>
    <property type="match status" value="1"/>
</dbReference>
<protein>
    <recommendedName>
        <fullName evidence="2">ShKT domain-containing protein</fullName>
    </recommendedName>
</protein>
<evidence type="ECO:0000313" key="3">
    <source>
        <dbReference type="EMBL" id="KAF5837669.1"/>
    </source>
</evidence>
<feature type="region of interest" description="Disordered" evidence="1">
    <location>
        <begin position="775"/>
        <end position="795"/>
    </location>
</feature>
<evidence type="ECO:0000256" key="1">
    <source>
        <dbReference type="SAM" id="MobiDB-lite"/>
    </source>
</evidence>
<dbReference type="Proteomes" id="UP000815325">
    <property type="component" value="Unassembled WGS sequence"/>
</dbReference>
<feature type="region of interest" description="Disordered" evidence="1">
    <location>
        <begin position="268"/>
        <end position="463"/>
    </location>
</feature>
<proteinExistence type="predicted"/>
<feature type="region of interest" description="Disordered" evidence="1">
    <location>
        <begin position="67"/>
        <end position="104"/>
    </location>
</feature>
<sequence length="795" mass="83369">MLQLSWIVQPPPHAAALFVAPRGRPGGAAHSDNILVLPGAAAEFGPSLVDATPACAQHLLDAATAAAAPTAPSEGSSEAVTDPSVTAPSAMDPSVMDPSEGSEAHGMLQVDSVAEVANLDEVTSVAEVSRSPEGAATTDKSLPSGPECAGPQPPPRSVWQARTGRLRQADSNHQSQSGPSQPPAPVCLPLSPFLGGLQPQAAHQLVAAVQAAMLGGSCSATGADTSRATGADANSAKGVDSSADSSEVGVAEGSVGSAQDIQAAIQGESCSATGADSSADSSEEGGSLESAQAALEEAGGGGLNREAESRQKTDRGTDSDQRLSEGVWGDNLCMDGRDLEPQQQQQQQQQQQEQQQQQQQQQQQEQQQQQQEQQQQQQQKGAKHLPSQAEAKDDMQECAARFEGDLSEGDYENMGDHEREGDSGSKAGGAGGLAEHPQQQQQQQAECKQDEDASGGGNERDGPPCADTHEHCAGWALKGECSANPSWMWEFCPAACRQCTPPSQAEKTADGAAQKPTAAAVAGSTKSATAAAAGAVQHGHEVHGARQEQGTRCEEQEACDAQHVEQEKQGAGCEEQEALRAGREERGPQGVRREEQAAHGARRNEDQEVRGASQHGQVQGGQAKEHKTGPLDTGPPTADPHSWGPCERVPLPHGPAILADPPDACVPSLYNAHLLARAVVVMVRGGCAFAAKAQVSARERSFQEGQLADRQSRTDGRVQSRPGSQQLGMLVPTSSIRYIQKLIMMRNQDIQSMLMDIVADDEALLLLLQIARESGPNSPTQIQKRQSRMQNDRAI</sequence>
<dbReference type="EMBL" id="MU069607">
    <property type="protein sequence ID" value="KAF5837669.1"/>
    <property type="molecule type" value="Genomic_DNA"/>
</dbReference>
<dbReference type="SMART" id="SM00254">
    <property type="entry name" value="ShKT"/>
    <property type="match status" value="1"/>
</dbReference>
<feature type="compositionally biased region" description="Basic and acidic residues" evidence="1">
    <location>
        <begin position="414"/>
        <end position="423"/>
    </location>
</feature>
<dbReference type="Pfam" id="PF01549">
    <property type="entry name" value="ShK"/>
    <property type="match status" value="1"/>
</dbReference>
<feature type="compositionally biased region" description="Basic and acidic residues" evidence="1">
    <location>
        <begin position="390"/>
        <end position="404"/>
    </location>
</feature>
<feature type="region of interest" description="Disordered" evidence="1">
    <location>
        <begin position="699"/>
        <end position="726"/>
    </location>
</feature>
<feature type="compositionally biased region" description="Low complexity" evidence="1">
    <location>
        <begin position="269"/>
        <end position="297"/>
    </location>
</feature>
<accession>A0ABQ7GSS6</accession>
<reference evidence="3" key="1">
    <citation type="submission" date="2017-08" db="EMBL/GenBank/DDBJ databases">
        <authorList>
            <person name="Polle J.E."/>
            <person name="Barry K."/>
            <person name="Cushman J."/>
            <person name="Schmutz J."/>
            <person name="Tran D."/>
            <person name="Hathwaick L.T."/>
            <person name="Yim W.C."/>
            <person name="Jenkins J."/>
            <person name="Mckie-Krisberg Z.M."/>
            <person name="Prochnik S."/>
            <person name="Lindquist E."/>
            <person name="Dockter R.B."/>
            <person name="Adam C."/>
            <person name="Molina H."/>
            <person name="Bunkerborg J."/>
            <person name="Jin E."/>
            <person name="Buchheim M."/>
            <person name="Magnuson J."/>
        </authorList>
    </citation>
    <scope>NUCLEOTIDE SEQUENCE</scope>
    <source>
        <strain evidence="3">CCAP 19/18</strain>
    </source>
</reference>